<keyword evidence="4 6" id="KW-0472">Membrane</keyword>
<reference evidence="8 9" key="1">
    <citation type="journal article" date="2018" name="Sci. Rep.">
        <title>Comparative analysis of the Pocillopora damicornis genome highlights role of immune system in coral evolution.</title>
        <authorList>
            <person name="Cunning R."/>
            <person name="Bay R.A."/>
            <person name="Gillette P."/>
            <person name="Baker A.C."/>
            <person name="Traylor-Knowles N."/>
        </authorList>
    </citation>
    <scope>NUCLEOTIDE SEQUENCE [LARGE SCALE GENOMIC DNA]</scope>
    <source>
        <strain evidence="8">RSMAS</strain>
        <tissue evidence="8">Whole animal</tissue>
    </source>
</reference>
<name>A0A3M6TKW6_POCDA</name>
<protein>
    <recommendedName>
        <fullName evidence="7">THD domain-containing protein</fullName>
    </recommendedName>
</protein>
<dbReference type="Pfam" id="PF01391">
    <property type="entry name" value="Collagen"/>
    <property type="match status" value="1"/>
</dbReference>
<dbReference type="PROSITE" id="PS50049">
    <property type="entry name" value="THD_2"/>
    <property type="match status" value="1"/>
</dbReference>
<evidence type="ECO:0000313" key="8">
    <source>
        <dbReference type="EMBL" id="RMX42067.1"/>
    </source>
</evidence>
<evidence type="ECO:0000259" key="7">
    <source>
        <dbReference type="PROSITE" id="PS50049"/>
    </source>
</evidence>
<evidence type="ECO:0000256" key="1">
    <source>
        <dbReference type="ARBA" id="ARBA00004370"/>
    </source>
</evidence>
<dbReference type="OrthoDB" id="5990491at2759"/>
<evidence type="ECO:0000256" key="3">
    <source>
        <dbReference type="ARBA" id="ARBA00022514"/>
    </source>
</evidence>
<dbReference type="GO" id="GO:0005125">
    <property type="term" value="F:cytokine activity"/>
    <property type="evidence" value="ECO:0007669"/>
    <property type="project" value="UniProtKB-KW"/>
</dbReference>
<comment type="caution">
    <text evidence="8">The sequence shown here is derived from an EMBL/GenBank/DDBJ whole genome shotgun (WGS) entry which is preliminary data.</text>
</comment>
<evidence type="ECO:0000256" key="4">
    <source>
        <dbReference type="ARBA" id="ARBA00023136"/>
    </source>
</evidence>
<dbReference type="PANTHER" id="PTHR11471:SF13">
    <property type="entry name" value="TNF FAMILY PROFILE DOMAIN-CONTAINING PROTEIN"/>
    <property type="match status" value="1"/>
</dbReference>
<organism evidence="8 9">
    <name type="scientific">Pocillopora damicornis</name>
    <name type="common">Cauliflower coral</name>
    <name type="synonym">Millepora damicornis</name>
    <dbReference type="NCBI Taxonomy" id="46731"/>
    <lineage>
        <taxon>Eukaryota</taxon>
        <taxon>Metazoa</taxon>
        <taxon>Cnidaria</taxon>
        <taxon>Anthozoa</taxon>
        <taxon>Hexacorallia</taxon>
        <taxon>Scleractinia</taxon>
        <taxon>Astrocoeniina</taxon>
        <taxon>Pocilloporidae</taxon>
        <taxon>Pocillopora</taxon>
    </lineage>
</organism>
<keyword evidence="9" id="KW-1185">Reference proteome</keyword>
<dbReference type="InterPro" id="IPR006052">
    <property type="entry name" value="TNF_dom"/>
</dbReference>
<feature type="compositionally biased region" description="Low complexity" evidence="5">
    <location>
        <begin position="135"/>
        <end position="153"/>
    </location>
</feature>
<dbReference type="GO" id="GO:0005615">
    <property type="term" value="C:extracellular space"/>
    <property type="evidence" value="ECO:0007669"/>
    <property type="project" value="UniProtKB-KW"/>
</dbReference>
<dbReference type="InterPro" id="IPR008160">
    <property type="entry name" value="Collagen"/>
</dbReference>
<dbReference type="STRING" id="46731.A0A3M6TKW6"/>
<accession>A0A3M6TKW6</accession>
<dbReference type="GO" id="GO:0005164">
    <property type="term" value="F:tumor necrosis factor receptor binding"/>
    <property type="evidence" value="ECO:0007669"/>
    <property type="project" value="InterPro"/>
</dbReference>
<feature type="compositionally biased region" description="Pro residues" evidence="5">
    <location>
        <begin position="154"/>
        <end position="169"/>
    </location>
</feature>
<feature type="compositionally biased region" description="Basic and acidic residues" evidence="5">
    <location>
        <begin position="75"/>
        <end position="97"/>
    </location>
</feature>
<proteinExistence type="inferred from homology"/>
<evidence type="ECO:0000256" key="2">
    <source>
        <dbReference type="ARBA" id="ARBA00008670"/>
    </source>
</evidence>
<evidence type="ECO:0000256" key="5">
    <source>
        <dbReference type="SAM" id="MobiDB-lite"/>
    </source>
</evidence>
<feature type="transmembrane region" description="Helical" evidence="6">
    <location>
        <begin position="12"/>
        <end position="35"/>
    </location>
</feature>
<comment type="subcellular location">
    <subcellularLocation>
        <location evidence="1">Membrane</location>
    </subcellularLocation>
</comment>
<dbReference type="SMART" id="SM00207">
    <property type="entry name" value="TNF"/>
    <property type="match status" value="1"/>
</dbReference>
<feature type="region of interest" description="Disordered" evidence="5">
    <location>
        <begin position="63"/>
        <end position="185"/>
    </location>
</feature>
<feature type="domain" description="THD" evidence="7">
    <location>
        <begin position="187"/>
        <end position="315"/>
    </location>
</feature>
<dbReference type="GO" id="GO:0016020">
    <property type="term" value="C:membrane"/>
    <property type="evidence" value="ECO:0007669"/>
    <property type="project" value="UniProtKB-SubCell"/>
</dbReference>
<keyword evidence="3" id="KW-0202">Cytokine</keyword>
<dbReference type="AlphaFoldDB" id="A0A3M6TKW6"/>
<dbReference type="PROSITE" id="PS00251">
    <property type="entry name" value="THD_1"/>
    <property type="match status" value="1"/>
</dbReference>
<keyword evidence="6" id="KW-1133">Transmembrane helix</keyword>
<evidence type="ECO:0000256" key="6">
    <source>
        <dbReference type="SAM" id="Phobius"/>
    </source>
</evidence>
<dbReference type="SUPFAM" id="SSF49842">
    <property type="entry name" value="TNF-like"/>
    <property type="match status" value="1"/>
</dbReference>
<dbReference type="Proteomes" id="UP000275408">
    <property type="component" value="Unassembled WGS sequence"/>
</dbReference>
<evidence type="ECO:0000313" key="9">
    <source>
        <dbReference type="Proteomes" id="UP000275408"/>
    </source>
</evidence>
<dbReference type="PANTHER" id="PTHR11471">
    <property type="entry name" value="TUMOR NECROSIS FACTOR FAMILY MEMBER"/>
    <property type="match status" value="1"/>
</dbReference>
<gene>
    <name evidence="8" type="ORF">pdam_00001258</name>
</gene>
<dbReference type="Gene3D" id="2.60.120.40">
    <property type="match status" value="1"/>
</dbReference>
<dbReference type="InterPro" id="IPR008983">
    <property type="entry name" value="Tumour_necrosis_fac-like_dom"/>
</dbReference>
<dbReference type="InterPro" id="IPR021184">
    <property type="entry name" value="TNF_CS"/>
</dbReference>
<dbReference type="EMBL" id="RCHS01003423">
    <property type="protein sequence ID" value="RMX42067.1"/>
    <property type="molecule type" value="Genomic_DNA"/>
</dbReference>
<feature type="compositionally biased region" description="Polar residues" evidence="5">
    <location>
        <begin position="63"/>
        <end position="74"/>
    </location>
</feature>
<dbReference type="GO" id="GO:0006955">
    <property type="term" value="P:immune response"/>
    <property type="evidence" value="ECO:0007669"/>
    <property type="project" value="InterPro"/>
</dbReference>
<dbReference type="Pfam" id="PF00229">
    <property type="entry name" value="TNF"/>
    <property type="match status" value="1"/>
</dbReference>
<keyword evidence="6" id="KW-0812">Transmembrane</keyword>
<comment type="similarity">
    <text evidence="2">Belongs to the tumor necrosis factor family.</text>
</comment>
<sequence length="318" mass="35074">MAEKAKTSSLRLLVALALVLLLVYCVSLSAFVVYLMRDYNELRHYVQDLRGRVVLLEKGTVNASKTTVPPSSTQDQRENKDKRPQMTEIVDIKNVFHERRKRNSPSACGKVMCPSGPPGPPGPSGAKGRRGKKGQQGPIGQKGPAGPQGSQGPYGPPGPSGEVGPPGPKGDPGELGERGPPGLMMRESAHLVGDGKRVHHAGTVHRWKEGHVNGSILFRRHVGHLVIGRSGMYYVYSQMYYYDCTSYSMNHYTVLNDHKILGSVSSTVNCSRKYNTNFQGGVFHLNRGDILKVEVYRSKIYFMAAPYSYFGMFMLYPD</sequence>